<dbReference type="Gene3D" id="1.10.10.10">
    <property type="entry name" value="Winged helix-like DNA-binding domain superfamily/Winged helix DNA-binding domain"/>
    <property type="match status" value="1"/>
</dbReference>
<dbReference type="GO" id="GO:0003700">
    <property type="term" value="F:DNA-binding transcription factor activity"/>
    <property type="evidence" value="ECO:0007669"/>
    <property type="project" value="InterPro"/>
</dbReference>
<keyword evidence="3" id="KW-0238">DNA-binding</keyword>
<dbReference type="SUPFAM" id="SSF53850">
    <property type="entry name" value="Periplasmic binding protein-like II"/>
    <property type="match status" value="1"/>
</dbReference>
<evidence type="ECO:0000313" key="6">
    <source>
        <dbReference type="EMBL" id="AXK82893.1"/>
    </source>
</evidence>
<keyword evidence="2" id="KW-0805">Transcription regulation</keyword>
<evidence type="ECO:0000313" key="7">
    <source>
        <dbReference type="Proteomes" id="UP000254889"/>
    </source>
</evidence>
<dbReference type="GO" id="GO:0003677">
    <property type="term" value="F:DNA binding"/>
    <property type="evidence" value="ECO:0007669"/>
    <property type="project" value="UniProtKB-KW"/>
</dbReference>
<sequence length="326" mass="35788">MADREALSAEVLRRKIVTRCKLSHLRVVLEVARQESISRAASVLHLAQPAVTKKLREVETLLGTPLFDRHPRAVVPNAFGEIVLPHIEAIFAELNRIGDNLAAVHGGLTGTLAVGATMTVLPYLLPQSLIALQRAQQGMVIRVIEGTIDQMVRALTQNEVDLVVGRVLGTSRYDFTQEILFEDPFVPVVGARHPLASATHPMQEMSRYGWILPPDGSSAREPVERYMLRNHVRPRERAIETVSFQVTMSLLENTDIIAVLPLHLARLGEVRRSLKIIGPEIGGGSLPLGLTYRSDRPLPPVARALIETLRATIASLTPAPDLVTAL</sequence>
<dbReference type="OrthoDB" id="7809623at2"/>
<dbReference type="PROSITE" id="PS50931">
    <property type="entry name" value="HTH_LYSR"/>
    <property type="match status" value="1"/>
</dbReference>
<name>A0A346A146_9HYPH</name>
<dbReference type="InterPro" id="IPR036388">
    <property type="entry name" value="WH-like_DNA-bd_sf"/>
</dbReference>
<dbReference type="EMBL" id="CP031417">
    <property type="protein sequence ID" value="AXK82893.1"/>
    <property type="molecule type" value="Genomic_DNA"/>
</dbReference>
<dbReference type="InterPro" id="IPR000847">
    <property type="entry name" value="LysR_HTH_N"/>
</dbReference>
<dbReference type="InterPro" id="IPR036390">
    <property type="entry name" value="WH_DNA-bd_sf"/>
</dbReference>
<dbReference type="Proteomes" id="UP000254889">
    <property type="component" value="Chromosome"/>
</dbReference>
<dbReference type="PANTHER" id="PTHR30419">
    <property type="entry name" value="HTH-TYPE TRANSCRIPTIONAL REGULATOR YBHD"/>
    <property type="match status" value="1"/>
</dbReference>
<dbReference type="Pfam" id="PF03466">
    <property type="entry name" value="LysR_substrate"/>
    <property type="match status" value="1"/>
</dbReference>
<proteinExistence type="inferred from homology"/>
<accession>A0A346A146</accession>
<reference evidence="6 7" key="1">
    <citation type="submission" date="2018-07" db="EMBL/GenBank/DDBJ databases">
        <authorList>
            <person name="Quirk P.G."/>
            <person name="Krulwich T.A."/>
        </authorList>
    </citation>
    <scope>NUCLEOTIDE SEQUENCE [LARGE SCALE GENOMIC DNA]</scope>
    <source>
        <strain evidence="6 7">CC-BB4</strain>
    </source>
</reference>
<gene>
    <name evidence="6" type="ORF">DW352_21630</name>
</gene>
<dbReference type="Gene3D" id="3.40.190.290">
    <property type="match status" value="1"/>
</dbReference>
<evidence type="ECO:0000256" key="3">
    <source>
        <dbReference type="ARBA" id="ARBA00023125"/>
    </source>
</evidence>
<dbReference type="PANTHER" id="PTHR30419:SF8">
    <property type="entry name" value="NITROGEN ASSIMILATION TRANSCRIPTIONAL ACTIVATOR-RELATED"/>
    <property type="match status" value="1"/>
</dbReference>
<dbReference type="SUPFAM" id="SSF46785">
    <property type="entry name" value="Winged helix' DNA-binding domain"/>
    <property type="match status" value="1"/>
</dbReference>
<comment type="similarity">
    <text evidence="1">Belongs to the LysR transcriptional regulatory family.</text>
</comment>
<organism evidence="6 7">
    <name type="scientific">Pseudolabrys taiwanensis</name>
    <dbReference type="NCBI Taxonomy" id="331696"/>
    <lineage>
        <taxon>Bacteria</taxon>
        <taxon>Pseudomonadati</taxon>
        <taxon>Pseudomonadota</taxon>
        <taxon>Alphaproteobacteria</taxon>
        <taxon>Hyphomicrobiales</taxon>
        <taxon>Xanthobacteraceae</taxon>
        <taxon>Pseudolabrys</taxon>
    </lineage>
</organism>
<dbReference type="RefSeq" id="WP_115693272.1">
    <property type="nucleotide sequence ID" value="NZ_CP031417.1"/>
</dbReference>
<evidence type="ECO:0000256" key="4">
    <source>
        <dbReference type="ARBA" id="ARBA00023163"/>
    </source>
</evidence>
<evidence type="ECO:0000256" key="2">
    <source>
        <dbReference type="ARBA" id="ARBA00023015"/>
    </source>
</evidence>
<keyword evidence="4" id="KW-0804">Transcription</keyword>
<keyword evidence="7" id="KW-1185">Reference proteome</keyword>
<dbReference type="Pfam" id="PF00126">
    <property type="entry name" value="HTH_1"/>
    <property type="match status" value="1"/>
</dbReference>
<dbReference type="InterPro" id="IPR050950">
    <property type="entry name" value="HTH-type_LysR_regulators"/>
</dbReference>
<dbReference type="KEGG" id="ptaw:DW352_21630"/>
<dbReference type="PRINTS" id="PR00039">
    <property type="entry name" value="HTHLYSR"/>
</dbReference>
<dbReference type="InterPro" id="IPR005119">
    <property type="entry name" value="LysR_subst-bd"/>
</dbReference>
<dbReference type="GO" id="GO:0005829">
    <property type="term" value="C:cytosol"/>
    <property type="evidence" value="ECO:0007669"/>
    <property type="project" value="TreeGrafter"/>
</dbReference>
<protein>
    <submittedName>
        <fullName evidence="6">LysR family transcriptional regulator</fullName>
    </submittedName>
</protein>
<feature type="domain" description="HTH lysR-type" evidence="5">
    <location>
        <begin position="21"/>
        <end position="77"/>
    </location>
</feature>
<dbReference type="AlphaFoldDB" id="A0A346A146"/>
<evidence type="ECO:0000259" key="5">
    <source>
        <dbReference type="PROSITE" id="PS50931"/>
    </source>
</evidence>
<evidence type="ECO:0000256" key="1">
    <source>
        <dbReference type="ARBA" id="ARBA00009437"/>
    </source>
</evidence>